<name>A0A212EM79_DANPL</name>
<dbReference type="Proteomes" id="UP000007151">
    <property type="component" value="Unassembled WGS sequence"/>
</dbReference>
<dbReference type="InParanoid" id="A0A212EM79"/>
<keyword evidence="2" id="KW-1185">Reference proteome</keyword>
<feature type="non-terminal residue" evidence="1">
    <location>
        <position position="8"/>
    </location>
</feature>
<evidence type="ECO:0000313" key="1">
    <source>
        <dbReference type="EMBL" id="OWR42579.1"/>
    </source>
</evidence>
<dbReference type="KEGG" id="dpl:KGM_202445A"/>
<sequence length="8" mass="1045">MQTFFKLM</sequence>
<proteinExistence type="predicted"/>
<reference evidence="1 2" key="1">
    <citation type="journal article" date="2011" name="Cell">
        <title>The monarch butterfly genome yields insights into long-distance migration.</title>
        <authorList>
            <person name="Zhan S."/>
            <person name="Merlin C."/>
            <person name="Boore J.L."/>
            <person name="Reppert S.M."/>
        </authorList>
    </citation>
    <scope>NUCLEOTIDE SEQUENCE [LARGE SCALE GENOMIC DNA]</scope>
    <source>
        <strain evidence="1">F-2</strain>
    </source>
</reference>
<dbReference type="EMBL" id="AGBW02013899">
    <property type="protein sequence ID" value="OWR42579.1"/>
    <property type="molecule type" value="Genomic_DNA"/>
</dbReference>
<accession>A0A212EM79</accession>
<evidence type="ECO:0000313" key="2">
    <source>
        <dbReference type="Proteomes" id="UP000007151"/>
    </source>
</evidence>
<gene>
    <name evidence="1" type="ORF">KGM_202445A</name>
</gene>
<organism evidence="1 2">
    <name type="scientific">Danaus plexippus plexippus</name>
    <dbReference type="NCBI Taxonomy" id="278856"/>
    <lineage>
        <taxon>Eukaryota</taxon>
        <taxon>Metazoa</taxon>
        <taxon>Ecdysozoa</taxon>
        <taxon>Arthropoda</taxon>
        <taxon>Hexapoda</taxon>
        <taxon>Insecta</taxon>
        <taxon>Pterygota</taxon>
        <taxon>Neoptera</taxon>
        <taxon>Endopterygota</taxon>
        <taxon>Lepidoptera</taxon>
        <taxon>Glossata</taxon>
        <taxon>Ditrysia</taxon>
        <taxon>Papilionoidea</taxon>
        <taxon>Nymphalidae</taxon>
        <taxon>Danainae</taxon>
        <taxon>Danaini</taxon>
        <taxon>Danaina</taxon>
        <taxon>Danaus</taxon>
        <taxon>Danaus</taxon>
    </lineage>
</organism>
<protein>
    <submittedName>
        <fullName evidence="1">D-lactate dehydrognease 2</fullName>
    </submittedName>
</protein>
<comment type="caution">
    <text evidence="1">The sequence shown here is derived from an EMBL/GenBank/DDBJ whole genome shotgun (WGS) entry which is preliminary data.</text>
</comment>